<dbReference type="PANTHER" id="PTHR43671:SF98">
    <property type="entry name" value="SERINE_THREONINE-PROTEIN KINASE NEK11"/>
    <property type="match status" value="1"/>
</dbReference>
<dbReference type="AlphaFoldDB" id="A0A7S3FPA5"/>
<gene>
    <name evidence="13" type="ORF">CROS1456_LOCUS4530</name>
    <name evidence="14" type="ORF">HKI87_18g86430</name>
</gene>
<evidence type="ECO:0000313" key="13">
    <source>
        <dbReference type="EMBL" id="CAE0191440.1"/>
    </source>
</evidence>
<dbReference type="Gene3D" id="1.25.10.10">
    <property type="entry name" value="Leucine-rich Repeat Variant"/>
    <property type="match status" value="1"/>
</dbReference>
<evidence type="ECO:0000259" key="12">
    <source>
        <dbReference type="PROSITE" id="PS50011"/>
    </source>
</evidence>
<dbReference type="EC" id="2.7.11.1" evidence="2"/>
<evidence type="ECO:0000256" key="5">
    <source>
        <dbReference type="ARBA" id="ARBA00022741"/>
    </source>
</evidence>
<keyword evidence="7 10" id="KW-0067">ATP-binding</keyword>
<comment type="similarity">
    <text evidence="1">Belongs to the protein kinase superfamily. NEK Ser/Thr protein kinase family. NIMA subfamily.</text>
</comment>
<dbReference type="EMBL" id="CP151518">
    <property type="protein sequence ID" value="WZN67071.1"/>
    <property type="molecule type" value="Genomic_DNA"/>
</dbReference>
<dbReference type="InterPro" id="IPR000719">
    <property type="entry name" value="Prot_kinase_dom"/>
</dbReference>
<keyword evidence="3 14" id="KW-0723">Serine/threonine-protein kinase</keyword>
<dbReference type="SUPFAM" id="SSF56112">
    <property type="entry name" value="Protein kinase-like (PK-like)"/>
    <property type="match status" value="1"/>
</dbReference>
<evidence type="ECO:0000256" key="7">
    <source>
        <dbReference type="ARBA" id="ARBA00022840"/>
    </source>
</evidence>
<dbReference type="GO" id="GO:0005524">
    <property type="term" value="F:ATP binding"/>
    <property type="evidence" value="ECO:0007669"/>
    <property type="project" value="UniProtKB-UniRule"/>
</dbReference>
<keyword evidence="5 10" id="KW-0547">Nucleotide-binding</keyword>
<evidence type="ECO:0000313" key="14">
    <source>
        <dbReference type="EMBL" id="WZN67071.1"/>
    </source>
</evidence>
<dbReference type="PROSITE" id="PS00107">
    <property type="entry name" value="PROTEIN_KINASE_ATP"/>
    <property type="match status" value="1"/>
</dbReference>
<keyword evidence="15" id="KW-1185">Reference proteome</keyword>
<comment type="catalytic activity">
    <reaction evidence="9">
        <text>L-seryl-[protein] + ATP = O-phospho-L-seryl-[protein] + ADP + H(+)</text>
        <dbReference type="Rhea" id="RHEA:17989"/>
        <dbReference type="Rhea" id="RHEA-COMP:9863"/>
        <dbReference type="Rhea" id="RHEA-COMP:11604"/>
        <dbReference type="ChEBI" id="CHEBI:15378"/>
        <dbReference type="ChEBI" id="CHEBI:29999"/>
        <dbReference type="ChEBI" id="CHEBI:30616"/>
        <dbReference type="ChEBI" id="CHEBI:83421"/>
        <dbReference type="ChEBI" id="CHEBI:456216"/>
        <dbReference type="EC" id="2.7.11.1"/>
    </reaction>
</comment>
<dbReference type="InterPro" id="IPR008266">
    <property type="entry name" value="Tyr_kinase_AS"/>
</dbReference>
<evidence type="ECO:0000313" key="15">
    <source>
        <dbReference type="Proteomes" id="UP001472866"/>
    </source>
</evidence>
<evidence type="ECO:0000256" key="11">
    <source>
        <dbReference type="SAM" id="MobiDB-lite"/>
    </source>
</evidence>
<feature type="binding site" evidence="10">
    <location>
        <position position="369"/>
    </location>
    <ligand>
        <name>ATP</name>
        <dbReference type="ChEBI" id="CHEBI:30616"/>
    </ligand>
</feature>
<comment type="catalytic activity">
    <reaction evidence="8">
        <text>L-threonyl-[protein] + ATP = O-phospho-L-threonyl-[protein] + ADP + H(+)</text>
        <dbReference type="Rhea" id="RHEA:46608"/>
        <dbReference type="Rhea" id="RHEA-COMP:11060"/>
        <dbReference type="Rhea" id="RHEA-COMP:11605"/>
        <dbReference type="ChEBI" id="CHEBI:15378"/>
        <dbReference type="ChEBI" id="CHEBI:30013"/>
        <dbReference type="ChEBI" id="CHEBI:30616"/>
        <dbReference type="ChEBI" id="CHEBI:61977"/>
        <dbReference type="ChEBI" id="CHEBI:456216"/>
        <dbReference type="EC" id="2.7.11.1"/>
    </reaction>
</comment>
<keyword evidence="4" id="KW-0808">Transferase</keyword>
<evidence type="ECO:0000256" key="8">
    <source>
        <dbReference type="ARBA" id="ARBA00047899"/>
    </source>
</evidence>
<dbReference type="EMBL" id="HBHZ01005850">
    <property type="protein sequence ID" value="CAE0191440.1"/>
    <property type="molecule type" value="Transcribed_RNA"/>
</dbReference>
<protein>
    <recommendedName>
        <fullName evidence="2">non-specific serine/threonine protein kinase</fullName>
        <ecNumber evidence="2">2.7.11.1</ecNumber>
    </recommendedName>
</protein>
<reference evidence="14 15" key="2">
    <citation type="submission" date="2024-03" db="EMBL/GenBank/DDBJ databases">
        <title>Complete genome sequence of the green alga Chloropicon roscoffensis RCC1871.</title>
        <authorList>
            <person name="Lemieux C."/>
            <person name="Pombert J.-F."/>
            <person name="Otis C."/>
            <person name="Turmel M."/>
        </authorList>
    </citation>
    <scope>NUCLEOTIDE SEQUENCE [LARGE SCALE GENOMIC DNA]</scope>
    <source>
        <strain evidence="14 15">RCC1871</strain>
    </source>
</reference>
<dbReference type="PROSITE" id="PS00109">
    <property type="entry name" value="PROTEIN_KINASE_TYR"/>
    <property type="match status" value="1"/>
</dbReference>
<proteinExistence type="inferred from homology"/>
<evidence type="ECO:0000256" key="2">
    <source>
        <dbReference type="ARBA" id="ARBA00012513"/>
    </source>
</evidence>
<dbReference type="GO" id="GO:0004674">
    <property type="term" value="F:protein serine/threonine kinase activity"/>
    <property type="evidence" value="ECO:0007669"/>
    <property type="project" value="UniProtKB-KW"/>
</dbReference>
<dbReference type="Proteomes" id="UP001472866">
    <property type="component" value="Chromosome 18"/>
</dbReference>
<dbReference type="Gene3D" id="1.10.510.10">
    <property type="entry name" value="Transferase(Phosphotransferase) domain 1"/>
    <property type="match status" value="1"/>
</dbReference>
<evidence type="ECO:0000256" key="3">
    <source>
        <dbReference type="ARBA" id="ARBA00022527"/>
    </source>
</evidence>
<evidence type="ECO:0000256" key="6">
    <source>
        <dbReference type="ARBA" id="ARBA00022777"/>
    </source>
</evidence>
<accession>A0A7S3FPA5</accession>
<feature type="region of interest" description="Disordered" evidence="11">
    <location>
        <begin position="287"/>
        <end position="308"/>
    </location>
</feature>
<sequence>MGEEIERGTERSGKLVDALAHVTTRSLEVILKMVESYSRPFDRLAALLLKTLLSSSQVRERVLVDEHSKRGSGLGGRRPVGGALLVQRLVSRLSYCDAGLFVPVLDALSVALRENFLISDLRDVGGIPILLNVLRADARPPRESSPAAVDFSEGREKALERHARQMELVCALSRCVQAVSVDDEASYQVKQCNGVYLLGRCLVQPWDPADPEFFDNSSTPAAPLLDQGRVSQARAHVLRALRFVFSSERNRDIFKKLLPPDLFSAFIDVGHYQGSLKPYLRLADLVRDPPPTEGESPDRGAGGQGGARPCAEWTRVALKEIDKTAKDETVKVVNGYRFVELLGKGAFGSVYRATKKGFSAHEERTCAVKELALEDVHIFGATKQEQDEAKAAIAEEMKILSEMDHPGIVRYYESFESKGKVYIAMEYAGGMSLDDRIRSLVARNQRCSEREVWQILTQLCLALRYMHQDKGIVHRDLTPANIIISLGNDIVPPDELSSDQPLTVKITDFGYAKRKEEGGFVMRSLVGTITFCCPEIVQHQVYTDKADVWSLGCILYNVMLLRPPFAASNIFNIAQKIVEGKFDPEITSREEVPWYSDELKGLVGRMLTTSAEERPSIGDVMVEISSRVAREADVMRGKIRLLEQEIHMERKYFVREKRIAMKTRNALDRANSASSISSIAGLEDGYGGSMGGASEWPVGVGDLESPKIAPGHHHHVATKAPLGLAKTLKQGETLTKTKISIPQRNLRVLTDPVVDMLTQVHKLTLVSQLPPSLDLHSDERRQFLQRVHHHLFASDQRAGSIKAHLAKLVEGSEEPVEGLGLSIGKHESVSYAHVSGVLEEVLRETGYYLEHDNRQTA</sequence>
<dbReference type="PROSITE" id="PS50011">
    <property type="entry name" value="PROTEIN_KINASE_DOM"/>
    <property type="match status" value="1"/>
</dbReference>
<keyword evidence="6 14" id="KW-0418">Kinase</keyword>
<dbReference type="Pfam" id="PF00069">
    <property type="entry name" value="Pkinase"/>
    <property type="match status" value="1"/>
</dbReference>
<evidence type="ECO:0000256" key="4">
    <source>
        <dbReference type="ARBA" id="ARBA00022679"/>
    </source>
</evidence>
<name>A0A7S3FPA5_9CHLO</name>
<feature type="domain" description="Protein kinase" evidence="12">
    <location>
        <begin position="336"/>
        <end position="628"/>
    </location>
</feature>
<dbReference type="InterPro" id="IPR017441">
    <property type="entry name" value="Protein_kinase_ATP_BS"/>
</dbReference>
<evidence type="ECO:0000256" key="10">
    <source>
        <dbReference type="PROSITE-ProRule" id="PRU10141"/>
    </source>
</evidence>
<dbReference type="InterPro" id="IPR011009">
    <property type="entry name" value="Kinase-like_dom_sf"/>
</dbReference>
<evidence type="ECO:0000256" key="9">
    <source>
        <dbReference type="ARBA" id="ARBA00048679"/>
    </source>
</evidence>
<evidence type="ECO:0000256" key="1">
    <source>
        <dbReference type="ARBA" id="ARBA00010886"/>
    </source>
</evidence>
<organism evidence="13">
    <name type="scientific">Chloropicon roscoffensis</name>
    <dbReference type="NCBI Taxonomy" id="1461544"/>
    <lineage>
        <taxon>Eukaryota</taxon>
        <taxon>Viridiplantae</taxon>
        <taxon>Chlorophyta</taxon>
        <taxon>Chloropicophyceae</taxon>
        <taxon>Chloropicales</taxon>
        <taxon>Chloropicaceae</taxon>
        <taxon>Chloropicon</taxon>
    </lineage>
</organism>
<reference evidence="13" key="1">
    <citation type="submission" date="2021-01" db="EMBL/GenBank/DDBJ databases">
        <authorList>
            <person name="Corre E."/>
            <person name="Pelletier E."/>
            <person name="Niang G."/>
            <person name="Scheremetjew M."/>
            <person name="Finn R."/>
            <person name="Kale V."/>
            <person name="Holt S."/>
            <person name="Cochrane G."/>
            <person name="Meng A."/>
            <person name="Brown T."/>
            <person name="Cohen L."/>
        </authorList>
    </citation>
    <scope>NUCLEOTIDE SEQUENCE</scope>
    <source>
        <strain evidence="13">RCC1871</strain>
    </source>
</reference>
<dbReference type="InterPro" id="IPR050660">
    <property type="entry name" value="NEK_Ser/Thr_kinase"/>
</dbReference>
<dbReference type="PANTHER" id="PTHR43671">
    <property type="entry name" value="SERINE/THREONINE-PROTEIN KINASE NEK"/>
    <property type="match status" value="1"/>
</dbReference>
<dbReference type="InterPro" id="IPR011989">
    <property type="entry name" value="ARM-like"/>
</dbReference>